<dbReference type="Proteomes" id="UP000588083">
    <property type="component" value="Unassembled WGS sequence"/>
</dbReference>
<name>A0A6V8NUW2_9ACTN</name>
<evidence type="ECO:0000313" key="14">
    <source>
        <dbReference type="Proteomes" id="UP000574717"/>
    </source>
</evidence>
<evidence type="ECO:0000259" key="1">
    <source>
        <dbReference type="PROSITE" id="PS50943"/>
    </source>
</evidence>
<keyword evidence="17" id="KW-1185">Reference proteome</keyword>
<dbReference type="EMBL" id="BLSB01000092">
    <property type="protein sequence ID" value="GFP35383.1"/>
    <property type="molecule type" value="Genomic_DNA"/>
</dbReference>
<comment type="caution">
    <text evidence="3">The sequence shown here is derived from an EMBL/GenBank/DDBJ whole genome shotgun (WGS) entry which is preliminary data.</text>
</comment>
<sequence>MVKTKTRAQVFLEEQLKDEAVAESFRDGLEELRLAVKIAQLREKRGLSQTQLAARMHTSAPVISRLENQGRCNISTLKKVAEALNAVLEIDLIPKEDLKSVKS</sequence>
<organism evidence="3 16">
    <name type="scientific">Candidatus Hakubella thermalkaliphila</name>
    <dbReference type="NCBI Taxonomy" id="2754717"/>
    <lineage>
        <taxon>Bacteria</taxon>
        <taxon>Bacillati</taxon>
        <taxon>Actinomycetota</taxon>
        <taxon>Actinomycetota incertae sedis</taxon>
        <taxon>Candidatus Hakubellales</taxon>
        <taxon>Candidatus Hakubellaceae</taxon>
        <taxon>Candidatus Hakubella</taxon>
    </lineage>
</organism>
<dbReference type="EMBL" id="BLSC01000182">
    <property type="protein sequence ID" value="GFP37840.1"/>
    <property type="molecule type" value="Genomic_DNA"/>
</dbReference>
<dbReference type="Proteomes" id="UP000585609">
    <property type="component" value="Unassembled WGS sequence"/>
</dbReference>
<dbReference type="Proteomes" id="UP000569018">
    <property type="component" value="Unassembled WGS sequence"/>
</dbReference>
<evidence type="ECO:0000313" key="8">
    <source>
        <dbReference type="EMBL" id="GFP37840.1"/>
    </source>
</evidence>
<evidence type="ECO:0000313" key="10">
    <source>
        <dbReference type="Proteomes" id="UP000543224"/>
    </source>
</evidence>
<dbReference type="Proteomes" id="UP000574717">
    <property type="component" value="Unassembled WGS sequence"/>
</dbReference>
<dbReference type="Gene3D" id="1.10.260.40">
    <property type="entry name" value="lambda repressor-like DNA-binding domains"/>
    <property type="match status" value="1"/>
</dbReference>
<dbReference type="Proteomes" id="UP000543224">
    <property type="component" value="Unassembled WGS sequence"/>
</dbReference>
<dbReference type="Pfam" id="PF01381">
    <property type="entry name" value="HTH_3"/>
    <property type="match status" value="1"/>
</dbReference>
<evidence type="ECO:0000313" key="17">
    <source>
        <dbReference type="Proteomes" id="UP000588083"/>
    </source>
</evidence>
<evidence type="ECO:0000313" key="13">
    <source>
        <dbReference type="Proteomes" id="UP000569018"/>
    </source>
</evidence>
<dbReference type="CDD" id="cd00093">
    <property type="entry name" value="HTH_XRE"/>
    <property type="match status" value="1"/>
</dbReference>
<dbReference type="EMBL" id="BLSA01000040">
    <property type="protein sequence ID" value="GFP32165.1"/>
    <property type="molecule type" value="Genomic_DNA"/>
</dbReference>
<dbReference type="EMBL" id="BLRZ01000185">
    <property type="protein sequence ID" value="GFP31170.1"/>
    <property type="molecule type" value="Genomic_DNA"/>
</dbReference>
<evidence type="ECO:0000313" key="9">
    <source>
        <dbReference type="EMBL" id="GFP40448.1"/>
    </source>
</evidence>
<dbReference type="GO" id="GO:0003677">
    <property type="term" value="F:DNA binding"/>
    <property type="evidence" value="ECO:0007669"/>
    <property type="project" value="InterPro"/>
</dbReference>
<evidence type="ECO:0000313" key="2">
    <source>
        <dbReference type="EMBL" id="GFP19955.1"/>
    </source>
</evidence>
<dbReference type="SUPFAM" id="SSF47413">
    <property type="entry name" value="lambda repressor-like DNA-binding domains"/>
    <property type="match status" value="1"/>
</dbReference>
<dbReference type="EMBL" id="BLRU01000190">
    <property type="protein sequence ID" value="GFP19955.1"/>
    <property type="molecule type" value="Genomic_DNA"/>
</dbReference>
<dbReference type="EMBL" id="BLSD01000255">
    <property type="protein sequence ID" value="GFP40448.1"/>
    <property type="molecule type" value="Genomic_DNA"/>
</dbReference>
<evidence type="ECO:0000313" key="12">
    <source>
        <dbReference type="Proteomes" id="UP000568877"/>
    </source>
</evidence>
<evidence type="ECO:0000313" key="16">
    <source>
        <dbReference type="Proteomes" id="UP000585609"/>
    </source>
</evidence>
<evidence type="ECO:0000313" key="15">
    <source>
        <dbReference type="Proteomes" id="UP000576480"/>
    </source>
</evidence>
<evidence type="ECO:0000313" key="11">
    <source>
        <dbReference type="Proteomes" id="UP000561271"/>
    </source>
</evidence>
<dbReference type="RefSeq" id="WP_176229991.1">
    <property type="nucleotide sequence ID" value="NZ_BLRU01000190.1"/>
</dbReference>
<evidence type="ECO:0000313" key="5">
    <source>
        <dbReference type="EMBL" id="GFP31170.1"/>
    </source>
</evidence>
<evidence type="ECO:0000313" key="3">
    <source>
        <dbReference type="EMBL" id="GFP24062.1"/>
    </source>
</evidence>
<dbReference type="InterPro" id="IPR010982">
    <property type="entry name" value="Lambda_DNA-bd_dom_sf"/>
</dbReference>
<evidence type="ECO:0000313" key="6">
    <source>
        <dbReference type="EMBL" id="GFP32165.1"/>
    </source>
</evidence>
<dbReference type="EMBL" id="BLRW01000318">
    <property type="protein sequence ID" value="GFP24062.1"/>
    <property type="molecule type" value="Genomic_DNA"/>
</dbReference>
<evidence type="ECO:0000313" key="7">
    <source>
        <dbReference type="EMBL" id="GFP35383.1"/>
    </source>
</evidence>
<accession>A0A6V8NUW2</accession>
<dbReference type="PROSITE" id="PS50943">
    <property type="entry name" value="HTH_CROC1"/>
    <property type="match status" value="1"/>
</dbReference>
<dbReference type="Proteomes" id="UP000561271">
    <property type="component" value="Unassembled WGS sequence"/>
</dbReference>
<evidence type="ECO:0000313" key="4">
    <source>
        <dbReference type="EMBL" id="GFP25585.1"/>
    </source>
</evidence>
<dbReference type="Proteomes" id="UP000568877">
    <property type="component" value="Unassembled WGS sequence"/>
</dbReference>
<dbReference type="Proteomes" id="UP000576480">
    <property type="component" value="Unassembled WGS sequence"/>
</dbReference>
<proteinExistence type="predicted"/>
<dbReference type="EMBL" id="BLRX01000131">
    <property type="protein sequence ID" value="GFP25585.1"/>
    <property type="molecule type" value="Genomic_DNA"/>
</dbReference>
<dbReference type="InterPro" id="IPR001387">
    <property type="entry name" value="Cro/C1-type_HTH"/>
</dbReference>
<dbReference type="AlphaFoldDB" id="A0A6V8NUW2"/>
<protein>
    <recommendedName>
        <fullName evidence="1">HTH cro/C1-type domain-containing protein</fullName>
    </recommendedName>
</protein>
<dbReference type="SMART" id="SM00530">
    <property type="entry name" value="HTH_XRE"/>
    <property type="match status" value="1"/>
</dbReference>
<reference evidence="10 11" key="1">
    <citation type="journal article" date="2020" name="Front. Microbiol.">
        <title>Single-cell genomics of novel Actinobacteria with the Wood-Ljungdahl pathway discovered in a serpentinizing system.</title>
        <authorList>
            <person name="Merino N."/>
            <person name="Kawai M."/>
            <person name="Boyd E.S."/>
            <person name="Colman D.R."/>
            <person name="McGlynn S.E."/>
            <person name="Nealson K.H."/>
            <person name="Kurokawa K."/>
            <person name="Hongoh Y."/>
        </authorList>
    </citation>
    <scope>NUCLEOTIDE SEQUENCE [LARGE SCALE GENOMIC DNA]</scope>
    <source>
        <strain evidence="2 14">S03</strain>
        <strain evidence="3 16">S09_30</strain>
        <strain evidence="4 10">S25</strain>
        <strain evidence="5 17">S34</strain>
        <strain evidence="6 12">S42</strain>
        <strain evidence="7 15">S43</strain>
        <strain evidence="8 11">S44</strain>
        <strain evidence="9 13">S47</strain>
    </source>
</reference>
<gene>
    <name evidence="2" type="ORF">HKBW3S03_01459</name>
    <name evidence="3" type="ORF">HKBW3S09_01528</name>
    <name evidence="4" type="ORF">HKBW3S25_01065</name>
    <name evidence="5" type="ORF">HKBW3S34_02089</name>
    <name evidence="6" type="ORF">HKBW3S42_00470</name>
    <name evidence="7" type="ORF">HKBW3S43_01175</name>
    <name evidence="8" type="ORF">HKBW3S44_01520</name>
    <name evidence="9" type="ORF">HKBW3S47_02144</name>
</gene>
<feature type="domain" description="HTH cro/C1-type" evidence="1">
    <location>
        <begin position="38"/>
        <end position="93"/>
    </location>
</feature>